<dbReference type="Proteomes" id="UP000194266">
    <property type="component" value="Unassembled WGS sequence"/>
</dbReference>
<sequence length="132" mass="13540">MAVSRRRTRTAIAATVAAVGLTLGLTTGCDAVNKALDCVETADAVADAVTDLQQAVDSAANDPTQTQEAIDSIGKSLDKIDSETGDADLDKATEDLRRALTEVTTAIENGDQTPDITGVTDAAGELTKVCTS</sequence>
<evidence type="ECO:0000313" key="2">
    <source>
        <dbReference type="Proteomes" id="UP000194266"/>
    </source>
</evidence>
<dbReference type="EMBL" id="MRYD01000014">
    <property type="protein sequence ID" value="OSZ61527.1"/>
    <property type="molecule type" value="Genomic_DNA"/>
</dbReference>
<evidence type="ECO:0000313" key="1">
    <source>
        <dbReference type="EMBL" id="OSZ61527.1"/>
    </source>
</evidence>
<proteinExistence type="predicted"/>
<name>A0ABX3YR79_9ACTN</name>
<dbReference type="PROSITE" id="PS51257">
    <property type="entry name" value="PROKAR_LIPOPROTEIN"/>
    <property type="match status" value="1"/>
</dbReference>
<gene>
    <name evidence="1" type="ORF">OQI_04760</name>
</gene>
<dbReference type="RefSeq" id="WP_086168076.1">
    <property type="nucleotide sequence ID" value="NZ_MRYD01000014.1"/>
</dbReference>
<comment type="caution">
    <text evidence="1">The sequence shown here is derived from an EMBL/GenBank/DDBJ whole genome shotgun (WGS) entry which is preliminary data.</text>
</comment>
<keyword evidence="2" id="KW-1185">Reference proteome</keyword>
<accession>A0ABX3YR79</accession>
<reference evidence="1 2" key="1">
    <citation type="submission" date="2016-12" db="EMBL/GenBank/DDBJ databases">
        <title>Genome Mining:The Detection of Biosynthetic Gene Clusters to Aid in the Expression of Curamycin A produced by Streptomyces sp. strain CZA14.</title>
        <authorList>
            <person name="Durrell K.A."/>
            <person name="Kirby B.M."/>
            <person name="Khan W."/>
            <person name="Mthethwa T."/>
            <person name="Le Roes-Hill M."/>
        </authorList>
    </citation>
    <scope>NUCLEOTIDE SEQUENCE [LARGE SCALE GENOMIC DNA]</scope>
    <source>
        <strain evidence="1 2">CZA14</strain>
    </source>
</reference>
<organism evidence="1 2">
    <name type="scientific">Streptomyces pharetrae CZA14</name>
    <dbReference type="NCBI Taxonomy" id="1144883"/>
    <lineage>
        <taxon>Bacteria</taxon>
        <taxon>Bacillati</taxon>
        <taxon>Actinomycetota</taxon>
        <taxon>Actinomycetes</taxon>
        <taxon>Kitasatosporales</taxon>
        <taxon>Streptomycetaceae</taxon>
        <taxon>Streptomyces</taxon>
    </lineage>
</organism>
<protein>
    <recommendedName>
        <fullName evidence="3">Secreted protein</fullName>
    </recommendedName>
</protein>
<evidence type="ECO:0008006" key="3">
    <source>
        <dbReference type="Google" id="ProtNLM"/>
    </source>
</evidence>